<feature type="compositionally biased region" description="Basic and acidic residues" evidence="1">
    <location>
        <begin position="642"/>
        <end position="652"/>
    </location>
</feature>
<keyword evidence="3" id="KW-1185">Reference proteome</keyword>
<dbReference type="STRING" id="97331.A0A437A283"/>
<name>A0A437A283_ARTFL</name>
<evidence type="ECO:0000313" key="2">
    <source>
        <dbReference type="EMBL" id="RVD85227.1"/>
    </source>
</evidence>
<evidence type="ECO:0000313" key="3">
    <source>
        <dbReference type="Proteomes" id="UP000283090"/>
    </source>
</evidence>
<dbReference type="PANTHER" id="PTHR13265:SF0">
    <property type="entry name" value="HPR1"/>
    <property type="match status" value="1"/>
</dbReference>
<protein>
    <recommendedName>
        <fullName evidence="4">THO complex subunit 1 transcription elongation factor-domain-containing protein</fullName>
    </recommendedName>
</protein>
<dbReference type="GO" id="GO:0000445">
    <property type="term" value="C:THO complex part of transcription export complex"/>
    <property type="evidence" value="ECO:0007669"/>
    <property type="project" value="TreeGrafter"/>
</dbReference>
<reference evidence="2 3" key="1">
    <citation type="submission" date="2019-01" db="EMBL/GenBank/DDBJ databases">
        <title>Intercellular communication is required for trap formation in the nematode-trapping fungus Duddingtonia flagrans.</title>
        <authorList>
            <person name="Youssar L."/>
            <person name="Wernet V."/>
            <person name="Hensel N."/>
            <person name="Hildebrandt H.-G."/>
            <person name="Fischer R."/>
        </authorList>
    </citation>
    <scope>NUCLEOTIDE SEQUENCE [LARGE SCALE GENOMIC DNA]</scope>
    <source>
        <strain evidence="2 3">CBS H-5679</strain>
    </source>
</reference>
<dbReference type="GeneID" id="93585865"/>
<sequence length="665" mass="75043">MSFIRARMCDDGRYYLLSGGGFPGEVCNVAQTDAFETLPNPVSPPFNKPLPHFHSTTSIAASSSSSPSQSKGKMIQQIPPAIARLKDSLKATLPDFQSLSTSSDVPSFPPTIDRDRYLDTFKSVSETNDIKSCLECASRELLYDIVTDFDSEPSPEPFITLYQFFDLILTLSELEISDPQLPFALIEETLDTQPIDSCKRIFSYLEARIERLTVGVDGTKGKGIILLRLCNELLRRLSKSEDTVFCGRIFVFLTKSFPLSERSGVNLRGEFHVENKTTFDERWSQLAGNQPNHLSPSLRDNDSSEVALAADACNRLYAVLWSTQHEFAEPIRLFQKQILDNFKESLDTVIKAFRSSIDEHGHNAPAVASDTRHGLKRKWDGEVKHDELDSYNPKYLTSRELFDLEVRDLVFRRHILVQFLIVIEFLLSLSPKYKKYLEAEAKNRSVQFAYTLSEEDDKWAEAAKKDVVNALNYKSGMDGLLFSRTVDSVLTREKNWVKWKAENCVSFEMEPASTEHVAVSKSAGHEATTLINNIGKVVGAPALTRVWFDDSLDVTAIRSNTEKINLPAYRSYTKTIEGYHLDKDFALMEQEKEDIDESISNVTWRSLRIASRDRFQLFKSLDDDLSVKSLMAIEDGVAAGGKETEKDSKKDTQTNTDPDDVKSAQ</sequence>
<dbReference type="VEuPathDB" id="FungiDB:DFL_003554"/>
<dbReference type="Pfam" id="PF11957">
    <property type="entry name" value="efThoc1"/>
    <property type="match status" value="1"/>
</dbReference>
<dbReference type="EMBL" id="SAEB01000006">
    <property type="protein sequence ID" value="RVD85227.1"/>
    <property type="molecule type" value="Genomic_DNA"/>
</dbReference>
<dbReference type="PANTHER" id="PTHR13265">
    <property type="entry name" value="THO COMPLEX SUBUNIT 1"/>
    <property type="match status" value="1"/>
</dbReference>
<organism evidence="2 3">
    <name type="scientific">Arthrobotrys flagrans</name>
    <name type="common">Nematode-trapping fungus</name>
    <name type="synonym">Trichothecium flagrans</name>
    <dbReference type="NCBI Taxonomy" id="97331"/>
    <lineage>
        <taxon>Eukaryota</taxon>
        <taxon>Fungi</taxon>
        <taxon>Dikarya</taxon>
        <taxon>Ascomycota</taxon>
        <taxon>Pezizomycotina</taxon>
        <taxon>Orbiliomycetes</taxon>
        <taxon>Orbiliales</taxon>
        <taxon>Orbiliaceae</taxon>
        <taxon>Arthrobotrys</taxon>
    </lineage>
</organism>
<dbReference type="Proteomes" id="UP000283090">
    <property type="component" value="Unassembled WGS sequence"/>
</dbReference>
<feature type="region of interest" description="Disordered" evidence="1">
    <location>
        <begin position="638"/>
        <end position="665"/>
    </location>
</feature>
<dbReference type="AlphaFoldDB" id="A0A437A283"/>
<gene>
    <name evidence="2" type="ORF">DFL_003554</name>
</gene>
<proteinExistence type="predicted"/>
<dbReference type="RefSeq" id="XP_067490771.1">
    <property type="nucleotide sequence ID" value="XM_067632509.1"/>
</dbReference>
<dbReference type="OrthoDB" id="10257415at2759"/>
<accession>A0A437A283</accession>
<evidence type="ECO:0008006" key="4">
    <source>
        <dbReference type="Google" id="ProtNLM"/>
    </source>
</evidence>
<dbReference type="InterPro" id="IPR021861">
    <property type="entry name" value="THO_THOC1"/>
</dbReference>
<comment type="caution">
    <text evidence="2">The sequence shown here is derived from an EMBL/GenBank/DDBJ whole genome shotgun (WGS) entry which is preliminary data.</text>
</comment>
<dbReference type="GO" id="GO:0006406">
    <property type="term" value="P:mRNA export from nucleus"/>
    <property type="evidence" value="ECO:0007669"/>
    <property type="project" value="TreeGrafter"/>
</dbReference>
<evidence type="ECO:0000256" key="1">
    <source>
        <dbReference type="SAM" id="MobiDB-lite"/>
    </source>
</evidence>